<dbReference type="Proteomes" id="UP001638015">
    <property type="component" value="Unassembled WGS sequence"/>
</dbReference>
<evidence type="ECO:0000313" key="3">
    <source>
        <dbReference type="EMBL" id="MFO3716476.1"/>
    </source>
</evidence>
<comment type="caution">
    <text evidence="3">The sequence shown here is derived from an EMBL/GenBank/DDBJ whole genome shotgun (WGS) entry which is preliminary data.</text>
</comment>
<evidence type="ECO:0000256" key="2">
    <source>
        <dbReference type="HAMAP-Rule" id="MF_00048"/>
    </source>
</evidence>
<dbReference type="NCBIfam" id="NF009150">
    <property type="entry name" value="PRK12497.1-3"/>
    <property type="match status" value="1"/>
</dbReference>
<name>A0ABW9MXE1_9FIRM</name>
<dbReference type="NCBIfam" id="TIGR00252">
    <property type="entry name" value="YraN family protein"/>
    <property type="match status" value="1"/>
</dbReference>
<protein>
    <recommendedName>
        <fullName evidence="2">UPF0102 protein ACCQ40_06705</fullName>
    </recommendedName>
</protein>
<proteinExistence type="inferred from homology"/>
<comment type="similarity">
    <text evidence="1 2">Belongs to the UPF0102 family.</text>
</comment>
<dbReference type="InterPro" id="IPR003509">
    <property type="entry name" value="UPF0102_YraN-like"/>
</dbReference>
<dbReference type="RefSeq" id="WP_410033135.1">
    <property type="nucleotide sequence ID" value="NZ_JBGMEH010000006.1"/>
</dbReference>
<dbReference type="SUPFAM" id="SSF52980">
    <property type="entry name" value="Restriction endonuclease-like"/>
    <property type="match status" value="1"/>
</dbReference>
<dbReference type="CDD" id="cd20736">
    <property type="entry name" value="PoNe_Nuclease"/>
    <property type="match status" value="1"/>
</dbReference>
<reference evidence="3 4" key="1">
    <citation type="journal article" date="2025" name="Anaerobe">
        <title>Description of Anaerococcus kampingiae sp. nov., Anaerococcus groningensis sp. nov., Anaerococcus martiniensis sp. nov., and Anaerococcus cruorum sp. nov., isolated from human clinical specimens.</title>
        <authorList>
            <person name="Boiten K.E."/>
            <person name="Meijer J."/>
            <person name="van Wezel E.M."/>
            <person name="Veloo A.C.M."/>
        </authorList>
    </citation>
    <scope>NUCLEOTIDE SEQUENCE [LARGE SCALE GENOMIC DNA]</scope>
    <source>
        <strain evidence="3 4">ENR1039</strain>
    </source>
</reference>
<dbReference type="Pfam" id="PF02021">
    <property type="entry name" value="UPF0102"/>
    <property type="match status" value="1"/>
</dbReference>
<dbReference type="Gene3D" id="3.40.1350.10">
    <property type="match status" value="1"/>
</dbReference>
<keyword evidence="4" id="KW-1185">Reference proteome</keyword>
<dbReference type="HAMAP" id="MF_00048">
    <property type="entry name" value="UPF0102"/>
    <property type="match status" value="1"/>
</dbReference>
<accession>A0ABW9MXE1</accession>
<organism evidence="3 4">
    <name type="scientific">Anaerococcus cruorum</name>
    <dbReference type="NCBI Taxonomy" id="3115617"/>
    <lineage>
        <taxon>Bacteria</taxon>
        <taxon>Bacillati</taxon>
        <taxon>Bacillota</taxon>
        <taxon>Tissierellia</taxon>
        <taxon>Tissierellales</taxon>
        <taxon>Peptoniphilaceae</taxon>
        <taxon>Anaerococcus</taxon>
    </lineage>
</organism>
<dbReference type="PANTHER" id="PTHR34039">
    <property type="entry name" value="UPF0102 PROTEIN YRAN"/>
    <property type="match status" value="1"/>
</dbReference>
<dbReference type="InterPro" id="IPR011856">
    <property type="entry name" value="tRNA_endonuc-like_dom_sf"/>
</dbReference>
<dbReference type="EMBL" id="JBGMEH010000006">
    <property type="protein sequence ID" value="MFO3716476.1"/>
    <property type="molecule type" value="Genomic_DNA"/>
</dbReference>
<gene>
    <name evidence="3" type="ORF">ACCQ40_06705</name>
</gene>
<evidence type="ECO:0000256" key="1">
    <source>
        <dbReference type="ARBA" id="ARBA00006738"/>
    </source>
</evidence>
<dbReference type="PANTHER" id="PTHR34039:SF1">
    <property type="entry name" value="UPF0102 PROTEIN YRAN"/>
    <property type="match status" value="1"/>
</dbReference>
<sequence length="115" mass="13429">MSEKRKIGDLGEEIVANFLIANGYEILGRNYLKPYGEVDIIALKNNIVCFVEVKARKNIKYGYPREAVNYHKQQRIAKASQTYLIENNLTDYIMRFDVAEVFIESRKINYIENAF</sequence>
<evidence type="ECO:0000313" key="4">
    <source>
        <dbReference type="Proteomes" id="UP001638015"/>
    </source>
</evidence>
<dbReference type="InterPro" id="IPR011335">
    <property type="entry name" value="Restrct_endonuc-II-like"/>
</dbReference>